<keyword evidence="4" id="KW-1185">Reference proteome</keyword>
<dbReference type="Gene3D" id="2.40.50.90">
    <property type="match status" value="1"/>
</dbReference>
<reference evidence="3 4" key="1">
    <citation type="journal article" date="2020" name="Microorganisms">
        <title>Osmotic Adaptation and Compatible Solute Biosynthesis of Phototrophic Bacteria as Revealed from Genome Analyses.</title>
        <authorList>
            <person name="Imhoff J.F."/>
            <person name="Rahn T."/>
            <person name="Kunzel S."/>
            <person name="Keller A."/>
            <person name="Neulinger S.C."/>
        </authorList>
    </citation>
    <scope>NUCLEOTIDE SEQUENCE [LARGE SCALE GENOMIC DNA]</scope>
    <source>
        <strain evidence="3 4">DSM 25653</strain>
    </source>
</reference>
<feature type="compositionally biased region" description="Low complexity" evidence="1">
    <location>
        <begin position="22"/>
        <end position="39"/>
    </location>
</feature>
<feature type="region of interest" description="Disordered" evidence="1">
    <location>
        <begin position="82"/>
        <end position="132"/>
    </location>
</feature>
<dbReference type="SUPFAM" id="SSF50199">
    <property type="entry name" value="Staphylococcal nuclease"/>
    <property type="match status" value="1"/>
</dbReference>
<evidence type="ECO:0000313" key="4">
    <source>
        <dbReference type="Proteomes" id="UP001138768"/>
    </source>
</evidence>
<evidence type="ECO:0000313" key="3">
    <source>
        <dbReference type="EMBL" id="MBK1619113.1"/>
    </source>
</evidence>
<dbReference type="AlphaFoldDB" id="A0A9X0WA62"/>
<organism evidence="3 4">
    <name type="scientific">Lamprobacter modestohalophilus</name>
    <dbReference type="NCBI Taxonomy" id="1064514"/>
    <lineage>
        <taxon>Bacteria</taxon>
        <taxon>Pseudomonadati</taxon>
        <taxon>Pseudomonadota</taxon>
        <taxon>Gammaproteobacteria</taxon>
        <taxon>Chromatiales</taxon>
        <taxon>Chromatiaceae</taxon>
        <taxon>Lamprobacter</taxon>
    </lineage>
</organism>
<protein>
    <recommendedName>
        <fullName evidence="2">TNase-like domain-containing protein</fullName>
    </recommendedName>
</protein>
<feature type="compositionally biased region" description="Basic residues" evidence="1">
    <location>
        <begin position="86"/>
        <end position="98"/>
    </location>
</feature>
<dbReference type="EMBL" id="NRRY01000017">
    <property type="protein sequence ID" value="MBK1619113.1"/>
    <property type="molecule type" value="Genomic_DNA"/>
</dbReference>
<dbReference type="Pfam" id="PF00565">
    <property type="entry name" value="SNase"/>
    <property type="match status" value="1"/>
</dbReference>
<feature type="region of interest" description="Disordered" evidence="1">
    <location>
        <begin position="22"/>
        <end position="58"/>
    </location>
</feature>
<evidence type="ECO:0000259" key="2">
    <source>
        <dbReference type="Pfam" id="PF00565"/>
    </source>
</evidence>
<feature type="compositionally biased region" description="Basic and acidic residues" evidence="1">
    <location>
        <begin position="111"/>
        <end position="121"/>
    </location>
</feature>
<dbReference type="Proteomes" id="UP001138768">
    <property type="component" value="Unassembled WGS sequence"/>
</dbReference>
<name>A0A9X0WA62_9GAMM</name>
<dbReference type="InterPro" id="IPR035437">
    <property type="entry name" value="SNase_OB-fold_sf"/>
</dbReference>
<comment type="caution">
    <text evidence="3">The sequence shown here is derived from an EMBL/GenBank/DDBJ whole genome shotgun (WGS) entry which is preliminary data.</text>
</comment>
<proteinExistence type="predicted"/>
<evidence type="ECO:0000256" key="1">
    <source>
        <dbReference type="SAM" id="MobiDB-lite"/>
    </source>
</evidence>
<dbReference type="InterPro" id="IPR016071">
    <property type="entry name" value="Staphylococal_nuclease_OB-fold"/>
</dbReference>
<sequence length="218" mass="23883">MTCLLIEAIGRRAIVFTRDPIASSSPGATTAAMPTSAAPIRSSVPGRPGALSSPPTPARARCVRALTVTGTVATAQHRQRYLSGRQHLRRRLPARRVQRREAQGAPVLRRRPGDRPTAVEHRKPRSPAPDHLRRITPRVVSLKVQDTDRYGRKVAEVIDPATGTVINRAMVEAGQAAVYRRYCKDGSYSRAEAGVKAAGLGIWSKGGEQQRPWEYRRG</sequence>
<accession>A0A9X0WA62</accession>
<feature type="domain" description="TNase-like" evidence="2">
    <location>
        <begin position="134"/>
        <end position="205"/>
    </location>
</feature>
<gene>
    <name evidence="3" type="ORF">CKO42_11850</name>
</gene>